<gene>
    <name evidence="2" type="ORF">SISSUDRAFT_1062297</name>
</gene>
<proteinExistence type="predicted"/>
<protein>
    <submittedName>
        <fullName evidence="2">Uncharacterized protein</fullName>
    </submittedName>
</protein>
<sequence length="590" mass="66379">MSTISDKSQADLSERSVEELASALILKLQEQRRASISLHGGRRVAQTDTAGQQQLLVDAWTSLDALNRQVSQNFAESSATHRRLFNSRSILARLPPELLAKIALIWIEDVKHGNKWEYPMFSSETPLLKAALFALRKTLVLSRVCSLWRQVCLDSPQLWSEIDLVWPSTAVRELIKRSKTSALTFTLHVTRSNTEHMVGYCTRKAGFWTEILSENMFRIRHLSLALGPPGFDLTSFWNGLRELAAPRLEVFEFRAVRNDHRESLKNLFGAQTPLLQHIVLYGMSYRDLTSQSFASVVMLSLTIERDATVEIPSILSSTPMVEDLRIEGTCRDADTSLTLVSSPVLELTQCQNLSVTEFFPEAVAYLLSAVALPKLRRVSIRTQPYPRDDGSISSIFTQIPQVVRDLSRDAAVLFLSMGCDDLGFTVKGQIPQSDLSIDLLEYTARLIVDESKELRRHLFQTAVQQLGMKPRSLRFSIGRGDEVPFLTAEIWHSILLQCDTVKSLSLSSSETGFLFPFLEVLDEPSLLCPKLDQLRLDIAYHDRNQDYIEGLLERRKSRGAAIDKVDISEDEYGSGGSDEDEHGLGESDDE</sequence>
<keyword evidence="3" id="KW-1185">Reference proteome</keyword>
<accession>A0A166D3H0</accession>
<dbReference type="Proteomes" id="UP000076798">
    <property type="component" value="Unassembled WGS sequence"/>
</dbReference>
<evidence type="ECO:0000256" key="1">
    <source>
        <dbReference type="SAM" id="MobiDB-lite"/>
    </source>
</evidence>
<reference evidence="2 3" key="1">
    <citation type="journal article" date="2016" name="Mol. Biol. Evol.">
        <title>Comparative Genomics of Early-Diverging Mushroom-Forming Fungi Provides Insights into the Origins of Lignocellulose Decay Capabilities.</title>
        <authorList>
            <person name="Nagy L.G."/>
            <person name="Riley R."/>
            <person name="Tritt A."/>
            <person name="Adam C."/>
            <person name="Daum C."/>
            <person name="Floudas D."/>
            <person name="Sun H."/>
            <person name="Yadav J.S."/>
            <person name="Pangilinan J."/>
            <person name="Larsson K.H."/>
            <person name="Matsuura K."/>
            <person name="Barry K."/>
            <person name="Labutti K."/>
            <person name="Kuo R."/>
            <person name="Ohm R.A."/>
            <person name="Bhattacharya S.S."/>
            <person name="Shirouzu T."/>
            <person name="Yoshinaga Y."/>
            <person name="Martin F.M."/>
            <person name="Grigoriev I.V."/>
            <person name="Hibbett D.S."/>
        </authorList>
    </citation>
    <scope>NUCLEOTIDE SEQUENCE [LARGE SCALE GENOMIC DNA]</scope>
    <source>
        <strain evidence="2 3">HHB10207 ss-3</strain>
    </source>
</reference>
<feature type="region of interest" description="Disordered" evidence="1">
    <location>
        <begin position="565"/>
        <end position="590"/>
    </location>
</feature>
<dbReference type="Gene3D" id="3.80.10.10">
    <property type="entry name" value="Ribonuclease Inhibitor"/>
    <property type="match status" value="1"/>
</dbReference>
<dbReference type="OrthoDB" id="3172239at2759"/>
<feature type="compositionally biased region" description="Acidic residues" evidence="1">
    <location>
        <begin position="568"/>
        <end position="590"/>
    </location>
</feature>
<name>A0A166D3H0_9AGAM</name>
<dbReference type="InterPro" id="IPR032675">
    <property type="entry name" value="LRR_dom_sf"/>
</dbReference>
<organism evidence="2 3">
    <name type="scientific">Sistotremastrum suecicum HHB10207 ss-3</name>
    <dbReference type="NCBI Taxonomy" id="1314776"/>
    <lineage>
        <taxon>Eukaryota</taxon>
        <taxon>Fungi</taxon>
        <taxon>Dikarya</taxon>
        <taxon>Basidiomycota</taxon>
        <taxon>Agaricomycotina</taxon>
        <taxon>Agaricomycetes</taxon>
        <taxon>Sistotremastrales</taxon>
        <taxon>Sistotremastraceae</taxon>
        <taxon>Sistotremastrum</taxon>
    </lineage>
</organism>
<dbReference type="AlphaFoldDB" id="A0A166D3H0"/>
<evidence type="ECO:0000313" key="2">
    <source>
        <dbReference type="EMBL" id="KZT38091.1"/>
    </source>
</evidence>
<evidence type="ECO:0000313" key="3">
    <source>
        <dbReference type="Proteomes" id="UP000076798"/>
    </source>
</evidence>
<dbReference type="EMBL" id="KV428070">
    <property type="protein sequence ID" value="KZT38091.1"/>
    <property type="molecule type" value="Genomic_DNA"/>
</dbReference>